<dbReference type="EMBL" id="VHSG01000004">
    <property type="protein sequence ID" value="TQV85226.1"/>
    <property type="molecule type" value="Genomic_DNA"/>
</dbReference>
<reference evidence="1 2" key="1">
    <citation type="submission" date="2019-06" db="EMBL/GenBank/DDBJ databases">
        <title>Whole genome sequence for Cellvibrionaceae sp. R142.</title>
        <authorList>
            <person name="Wang G."/>
        </authorList>
    </citation>
    <scope>NUCLEOTIDE SEQUENCE [LARGE SCALE GENOMIC DNA]</scope>
    <source>
        <strain evidence="1 2">R142</strain>
    </source>
</reference>
<sequence length="63" mass="6979">MPTPDFAQIEKEAVAGNYKPLRRLSRAERVAFIEDLESWNSTRALAMAMAKLIISGEINAAKS</sequence>
<gene>
    <name evidence="1" type="ORF">FKG94_03280</name>
</gene>
<name>A0A545U6Y7_9GAMM</name>
<dbReference type="Proteomes" id="UP000319732">
    <property type="component" value="Unassembled WGS sequence"/>
</dbReference>
<evidence type="ECO:0000313" key="2">
    <source>
        <dbReference type="Proteomes" id="UP000319732"/>
    </source>
</evidence>
<accession>A0A545U6Y7</accession>
<organism evidence="1 2">
    <name type="scientific">Exilibacterium tricleocarpae</name>
    <dbReference type="NCBI Taxonomy" id="2591008"/>
    <lineage>
        <taxon>Bacteria</taxon>
        <taxon>Pseudomonadati</taxon>
        <taxon>Pseudomonadota</taxon>
        <taxon>Gammaproteobacteria</taxon>
        <taxon>Cellvibrionales</taxon>
        <taxon>Cellvibrionaceae</taxon>
        <taxon>Exilibacterium</taxon>
    </lineage>
</organism>
<dbReference type="RefSeq" id="WP_142902774.1">
    <property type="nucleotide sequence ID" value="NZ_ML660088.1"/>
</dbReference>
<dbReference type="AlphaFoldDB" id="A0A545U6Y7"/>
<proteinExistence type="predicted"/>
<keyword evidence="2" id="KW-1185">Reference proteome</keyword>
<protein>
    <submittedName>
        <fullName evidence="1">Uncharacterized protein</fullName>
    </submittedName>
</protein>
<evidence type="ECO:0000313" key="1">
    <source>
        <dbReference type="EMBL" id="TQV85226.1"/>
    </source>
</evidence>
<comment type="caution">
    <text evidence="1">The sequence shown here is derived from an EMBL/GenBank/DDBJ whole genome shotgun (WGS) entry which is preliminary data.</text>
</comment>